<accession>A0A0B2ANX4</accession>
<feature type="domain" description="Acyl-CoA dehydrogenase/oxidase C-terminal" evidence="6">
    <location>
        <begin position="397"/>
        <end position="469"/>
    </location>
</feature>
<dbReference type="Pfam" id="PF00441">
    <property type="entry name" value="Acyl-CoA_dh_1"/>
    <property type="match status" value="2"/>
</dbReference>
<evidence type="ECO:0000259" key="8">
    <source>
        <dbReference type="Pfam" id="PF18158"/>
    </source>
</evidence>
<keyword evidence="10" id="KW-1185">Reference proteome</keyword>
<dbReference type="Proteomes" id="UP000030982">
    <property type="component" value="Unassembled WGS sequence"/>
</dbReference>
<dbReference type="InterPro" id="IPR006089">
    <property type="entry name" value="Acyl-CoA_DH_CS"/>
</dbReference>
<evidence type="ECO:0000256" key="4">
    <source>
        <dbReference type="ARBA" id="ARBA00022827"/>
    </source>
</evidence>
<dbReference type="Gene3D" id="2.40.110.20">
    <property type="match status" value="1"/>
</dbReference>
<evidence type="ECO:0000259" key="6">
    <source>
        <dbReference type="Pfam" id="PF00441"/>
    </source>
</evidence>
<evidence type="ECO:0000256" key="5">
    <source>
        <dbReference type="RuleBase" id="RU362125"/>
    </source>
</evidence>
<dbReference type="PANTHER" id="PTHR42707:SF3">
    <property type="entry name" value="ACYL-COA DEHYDROGENASE AIDB-RELATED"/>
    <property type="match status" value="1"/>
</dbReference>
<evidence type="ECO:0000313" key="9">
    <source>
        <dbReference type="EMBL" id="KHL05092.1"/>
    </source>
</evidence>
<sequence>MCNGRMPDTMANQVPPRVGIDEFSTNGALVDGVRRHGAGWASGALATVGRLVGSAEFQENARLANLHIPALHALDRYGERLDEVEYHPAYHRVLGDAVAHGAHTSSWAHPRPGAHVARAAAFMLFAQVEPGHACPVSMTHAAVPALSREPAVALSWLPLLYGTGYEPRLVPPVEKPGALIGMAMTERQGGSDVRANTTMAFDAGDGTARITGEKWFCSAPMSDAFLVLAQEQSGLSCFLVPRVLHDGTRNAFRLVRLKSKLGNRANASAEVAFEETFGWRVGDAGRGVRTILDMVHETRLDCVLGTAAGMRQGVAEAVWHARHRRAFGKLLIDQPAMAAVLADLAIEAEASIALGLRLAAADDAAWPAGVDAVASHAQAVTGSGADALRSRESAAGAARERSFARIATAVAKFWVCQRGPAHAAEALQCLGGNGYTEDFPLAMRYREQPVLAIWEGSGNVVALDVLRALAREPESAEALADELELRRGADPLLDRQLNRSLSLMSDARREPEAAQSWARRLAEELALALEAALLVSHAPSSVAEAFLAARLGDDRSLGFGCLPDAARTREILERV</sequence>
<feature type="domain" description="Acyl-CoA dehydrogenase/oxidase C-terminal" evidence="6">
    <location>
        <begin position="285"/>
        <end position="372"/>
    </location>
</feature>
<comment type="similarity">
    <text evidence="2 5">Belongs to the acyl-CoA dehydrogenase family.</text>
</comment>
<dbReference type="Pfam" id="PF18158">
    <property type="entry name" value="AidB_N"/>
    <property type="match status" value="1"/>
</dbReference>
<dbReference type="InterPro" id="IPR036250">
    <property type="entry name" value="AcylCo_DH-like_C"/>
</dbReference>
<evidence type="ECO:0000259" key="7">
    <source>
        <dbReference type="Pfam" id="PF02770"/>
    </source>
</evidence>
<evidence type="ECO:0000256" key="1">
    <source>
        <dbReference type="ARBA" id="ARBA00001974"/>
    </source>
</evidence>
<feature type="domain" description="Acyl-CoA oxidase/dehydrogenase middle" evidence="7">
    <location>
        <begin position="181"/>
        <end position="275"/>
    </location>
</feature>
<gene>
    <name evidence="9" type="ORF">LK10_03270</name>
</gene>
<dbReference type="STRING" id="1338436.LK10_03270"/>
<dbReference type="PROSITE" id="PS00072">
    <property type="entry name" value="ACYL_COA_DH_1"/>
    <property type="match status" value="1"/>
</dbReference>
<comment type="cofactor">
    <cofactor evidence="1 5">
        <name>FAD</name>
        <dbReference type="ChEBI" id="CHEBI:57692"/>
    </cofactor>
</comment>
<dbReference type="Gene3D" id="6.10.250.600">
    <property type="match status" value="1"/>
</dbReference>
<evidence type="ECO:0000256" key="3">
    <source>
        <dbReference type="ARBA" id="ARBA00022630"/>
    </source>
</evidence>
<keyword evidence="5" id="KW-0560">Oxidoreductase</keyword>
<dbReference type="SUPFAM" id="SSF47203">
    <property type="entry name" value="Acyl-CoA dehydrogenase C-terminal domain-like"/>
    <property type="match status" value="1"/>
</dbReference>
<keyword evidence="4 5" id="KW-0274">FAD</keyword>
<dbReference type="InterPro" id="IPR041504">
    <property type="entry name" value="AidB_N"/>
</dbReference>
<dbReference type="InterPro" id="IPR006091">
    <property type="entry name" value="Acyl-CoA_Oxase/DH_mid-dom"/>
</dbReference>
<dbReference type="PANTHER" id="PTHR42707">
    <property type="entry name" value="ACYL-COA DEHYDROGENASE"/>
    <property type="match status" value="1"/>
</dbReference>
<comment type="caution">
    <text evidence="9">The sequence shown here is derived from an EMBL/GenBank/DDBJ whole genome shotgun (WGS) entry which is preliminary data.</text>
</comment>
<dbReference type="Gene3D" id="1.20.140.10">
    <property type="entry name" value="Butyryl-CoA Dehydrogenase, subunit A, domain 3"/>
    <property type="match status" value="1"/>
</dbReference>
<name>A0A0B2ANX4_9MICC</name>
<dbReference type="InterPro" id="IPR052904">
    <property type="entry name" value="Acyl-CoA_dehydrogenase-like"/>
</dbReference>
<proteinExistence type="inferred from homology"/>
<dbReference type="Pfam" id="PF02770">
    <property type="entry name" value="Acyl-CoA_dh_M"/>
    <property type="match status" value="1"/>
</dbReference>
<dbReference type="SUPFAM" id="SSF56645">
    <property type="entry name" value="Acyl-CoA dehydrogenase NM domain-like"/>
    <property type="match status" value="1"/>
</dbReference>
<dbReference type="InterPro" id="IPR009100">
    <property type="entry name" value="AcylCoA_DH/oxidase_NM_dom_sf"/>
</dbReference>
<feature type="domain" description="Adaptive response protein AidB N-terminal" evidence="8">
    <location>
        <begin position="12"/>
        <end position="167"/>
    </location>
</feature>
<evidence type="ECO:0000256" key="2">
    <source>
        <dbReference type="ARBA" id="ARBA00009347"/>
    </source>
</evidence>
<reference evidence="9 10" key="1">
    <citation type="submission" date="2014-09" db="EMBL/GenBank/DDBJ databases">
        <title>Genome sequence of Sinomonas sp. MUSC 117.</title>
        <authorList>
            <person name="Lee L.-H."/>
        </authorList>
    </citation>
    <scope>NUCLEOTIDE SEQUENCE [LARGE SCALE GENOMIC DNA]</scope>
    <source>
        <strain evidence="9 10">MUSC 117</strain>
    </source>
</reference>
<dbReference type="InterPro" id="IPR009075">
    <property type="entry name" value="AcylCo_DH/oxidase_C"/>
</dbReference>
<dbReference type="AlphaFoldDB" id="A0A0B2ANX4"/>
<dbReference type="GO" id="GO:0003995">
    <property type="term" value="F:acyl-CoA dehydrogenase activity"/>
    <property type="evidence" value="ECO:0007669"/>
    <property type="project" value="InterPro"/>
</dbReference>
<dbReference type="EMBL" id="JTDL01000037">
    <property type="protein sequence ID" value="KHL05092.1"/>
    <property type="molecule type" value="Genomic_DNA"/>
</dbReference>
<organism evidence="9 10">
    <name type="scientific">Sinomonas humi</name>
    <dbReference type="NCBI Taxonomy" id="1338436"/>
    <lineage>
        <taxon>Bacteria</taxon>
        <taxon>Bacillati</taxon>
        <taxon>Actinomycetota</taxon>
        <taxon>Actinomycetes</taxon>
        <taxon>Micrococcales</taxon>
        <taxon>Micrococcaceae</taxon>
        <taxon>Sinomonas</taxon>
    </lineage>
</organism>
<keyword evidence="3 5" id="KW-0285">Flavoprotein</keyword>
<protein>
    <submittedName>
        <fullName evidence="9">Acyl-CoA dehydrogenase</fullName>
    </submittedName>
</protein>
<evidence type="ECO:0000313" key="10">
    <source>
        <dbReference type="Proteomes" id="UP000030982"/>
    </source>
</evidence>